<dbReference type="EMBL" id="CAMGYJ010000005">
    <property type="protein sequence ID" value="CAI0412655.1"/>
    <property type="molecule type" value="Genomic_DNA"/>
</dbReference>
<feature type="non-terminal residue" evidence="1">
    <location>
        <position position="1"/>
    </location>
</feature>
<proteinExistence type="predicted"/>
<reference evidence="1" key="1">
    <citation type="submission" date="2022-08" db="EMBL/GenBank/DDBJ databases">
        <authorList>
            <person name="Gutierrez-Valencia J."/>
        </authorList>
    </citation>
    <scope>NUCLEOTIDE SEQUENCE</scope>
</reference>
<gene>
    <name evidence="1" type="ORF">LITE_LOCUS15630</name>
</gene>
<evidence type="ECO:0000313" key="1">
    <source>
        <dbReference type="EMBL" id="CAI0412655.1"/>
    </source>
</evidence>
<evidence type="ECO:0000313" key="2">
    <source>
        <dbReference type="Proteomes" id="UP001154282"/>
    </source>
</evidence>
<keyword evidence="2" id="KW-1185">Reference proteome</keyword>
<accession>A0AAV0JRQ4</accession>
<protein>
    <submittedName>
        <fullName evidence="1">Uncharacterized protein</fullName>
    </submittedName>
</protein>
<sequence length="84" mass="9439">VRSICVSKTHNRNSIRNIIPYDPDILPISSNPEINDVSSSRIEHNNLSSETRSPDLLLLPPPHKHTLPSLPHPQTTIRHVVILV</sequence>
<feature type="non-terminal residue" evidence="1">
    <location>
        <position position="84"/>
    </location>
</feature>
<name>A0AAV0JRQ4_9ROSI</name>
<organism evidence="1 2">
    <name type="scientific">Linum tenue</name>
    <dbReference type="NCBI Taxonomy" id="586396"/>
    <lineage>
        <taxon>Eukaryota</taxon>
        <taxon>Viridiplantae</taxon>
        <taxon>Streptophyta</taxon>
        <taxon>Embryophyta</taxon>
        <taxon>Tracheophyta</taxon>
        <taxon>Spermatophyta</taxon>
        <taxon>Magnoliopsida</taxon>
        <taxon>eudicotyledons</taxon>
        <taxon>Gunneridae</taxon>
        <taxon>Pentapetalae</taxon>
        <taxon>rosids</taxon>
        <taxon>fabids</taxon>
        <taxon>Malpighiales</taxon>
        <taxon>Linaceae</taxon>
        <taxon>Linum</taxon>
    </lineage>
</organism>
<comment type="caution">
    <text evidence="1">The sequence shown here is derived from an EMBL/GenBank/DDBJ whole genome shotgun (WGS) entry which is preliminary data.</text>
</comment>
<dbReference type="AlphaFoldDB" id="A0AAV0JRQ4"/>
<dbReference type="Proteomes" id="UP001154282">
    <property type="component" value="Unassembled WGS sequence"/>
</dbReference>